<protein>
    <submittedName>
        <fullName evidence="3">Flagellar basal body rod C-terminal domain-containing protein</fullName>
    </submittedName>
</protein>
<comment type="caution">
    <text evidence="3">The sequence shown here is derived from an EMBL/GenBank/DDBJ whole genome shotgun (WGS) entry which is preliminary data.</text>
</comment>
<evidence type="ECO:0000313" key="3">
    <source>
        <dbReference type="EMBL" id="MEM5421256.1"/>
    </source>
</evidence>
<evidence type="ECO:0000259" key="2">
    <source>
        <dbReference type="Pfam" id="PF06429"/>
    </source>
</evidence>
<feature type="domain" description="Flagellar basal-body/hook protein C-terminal" evidence="2">
    <location>
        <begin position="100"/>
        <end position="143"/>
    </location>
</feature>
<dbReference type="Pfam" id="PF06429">
    <property type="entry name" value="Flg_bbr_C"/>
    <property type="match status" value="1"/>
</dbReference>
<dbReference type="RefSeq" id="WP_342946576.1">
    <property type="nucleotide sequence ID" value="NZ_JAYMRV010000002.1"/>
</dbReference>
<reference evidence="3 4" key="1">
    <citation type="submission" date="2024-01" db="EMBL/GenBank/DDBJ databases">
        <title>The diversity of rhizobia nodulating Mimosa spp. in eleven states of Brazil covering several biomes is determined by host plant, location, and edaphic factors.</title>
        <authorList>
            <person name="Rouws L."/>
            <person name="Barauna A."/>
            <person name="Beukes C."/>
            <person name="De Faria S.M."/>
            <person name="Gross E."/>
            <person name="Dos Reis Junior F.B."/>
            <person name="Simon M."/>
            <person name="Maluk M."/>
            <person name="Odee D.W."/>
            <person name="Kenicer G."/>
            <person name="Young J.P.W."/>
            <person name="Reis V.M."/>
            <person name="Zilli J."/>
            <person name="James E.K."/>
        </authorList>
    </citation>
    <scope>NUCLEOTIDE SEQUENCE [LARGE SCALE GENOMIC DNA]</scope>
    <source>
        <strain evidence="3 4">JPY167</strain>
    </source>
</reference>
<keyword evidence="3" id="KW-0966">Cell projection</keyword>
<name>A0ABU9RME9_9BURK</name>
<accession>A0ABU9RME9</accession>
<keyword evidence="3" id="KW-0282">Flagellum</keyword>
<proteinExistence type="inferred from homology"/>
<gene>
    <name evidence="3" type="ORF">VSR73_09315</name>
</gene>
<comment type="similarity">
    <text evidence="1">Belongs to the flagella basal body rod proteins family.</text>
</comment>
<dbReference type="InterPro" id="IPR010930">
    <property type="entry name" value="Flg_bb/hook_C_dom"/>
</dbReference>
<evidence type="ECO:0000313" key="4">
    <source>
        <dbReference type="Proteomes" id="UP001489897"/>
    </source>
</evidence>
<keyword evidence="3" id="KW-0969">Cilium</keyword>
<dbReference type="EMBL" id="JAYMRV010000002">
    <property type="protein sequence ID" value="MEM5421256.1"/>
    <property type="molecule type" value="Genomic_DNA"/>
</dbReference>
<organism evidence="3 4">
    <name type="scientific">Paraburkholderia ferrariae</name>
    <dbReference type="NCBI Taxonomy" id="386056"/>
    <lineage>
        <taxon>Bacteria</taxon>
        <taxon>Pseudomonadati</taxon>
        <taxon>Pseudomonadota</taxon>
        <taxon>Betaproteobacteria</taxon>
        <taxon>Burkholderiales</taxon>
        <taxon>Burkholderiaceae</taxon>
        <taxon>Paraburkholderia</taxon>
    </lineage>
</organism>
<sequence length="149" mass="15266">MDYNSILGVSAAGMSLEKLRTDVTALNLANAHTLIGAQGGYQPLRVAASVAPLSNLSGSANGFAALVDATLRAPSEAAVVPTGAAPLKVYEPTHPLADTNGYVSYPGVDQVTEMTTIMVSVRAYQADVAAFNTSKTLALKALEIGDGQS</sequence>
<dbReference type="Proteomes" id="UP001489897">
    <property type="component" value="Unassembled WGS sequence"/>
</dbReference>
<keyword evidence="4" id="KW-1185">Reference proteome</keyword>
<evidence type="ECO:0000256" key="1">
    <source>
        <dbReference type="ARBA" id="ARBA00009677"/>
    </source>
</evidence>